<proteinExistence type="predicted"/>
<dbReference type="InterPro" id="IPR003594">
    <property type="entry name" value="HATPase_dom"/>
</dbReference>
<keyword evidence="14" id="KW-1185">Reference proteome</keyword>
<feature type="transmembrane region" description="Helical" evidence="10">
    <location>
        <begin position="136"/>
        <end position="156"/>
    </location>
</feature>
<evidence type="ECO:0000256" key="1">
    <source>
        <dbReference type="ARBA" id="ARBA00000085"/>
    </source>
</evidence>
<dbReference type="PANTHER" id="PTHR24421">
    <property type="entry name" value="NITRATE/NITRITE SENSOR PROTEIN NARX-RELATED"/>
    <property type="match status" value="1"/>
</dbReference>
<name>A0ABV3G793_MICGL</name>
<evidence type="ECO:0000256" key="7">
    <source>
        <dbReference type="ARBA" id="ARBA00022840"/>
    </source>
</evidence>
<dbReference type="Gene3D" id="3.30.565.10">
    <property type="entry name" value="Histidine kinase-like ATPase, C-terminal domain"/>
    <property type="match status" value="1"/>
</dbReference>
<keyword evidence="7" id="KW-0067">ATP-binding</keyword>
<evidence type="ECO:0000259" key="12">
    <source>
        <dbReference type="Pfam" id="PF07730"/>
    </source>
</evidence>
<dbReference type="InterPro" id="IPR036890">
    <property type="entry name" value="HATPase_C_sf"/>
</dbReference>
<evidence type="ECO:0000256" key="2">
    <source>
        <dbReference type="ARBA" id="ARBA00012438"/>
    </source>
</evidence>
<dbReference type="SUPFAM" id="SSF55874">
    <property type="entry name" value="ATPase domain of HSP90 chaperone/DNA topoisomerase II/histidine kinase"/>
    <property type="match status" value="1"/>
</dbReference>
<evidence type="ECO:0000256" key="4">
    <source>
        <dbReference type="ARBA" id="ARBA00022679"/>
    </source>
</evidence>
<accession>A0ABV3G793</accession>
<evidence type="ECO:0000256" key="5">
    <source>
        <dbReference type="ARBA" id="ARBA00022741"/>
    </source>
</evidence>
<keyword evidence="10" id="KW-1133">Transmembrane helix</keyword>
<feature type="transmembrane region" description="Helical" evidence="10">
    <location>
        <begin position="111"/>
        <end position="130"/>
    </location>
</feature>
<evidence type="ECO:0000313" key="13">
    <source>
        <dbReference type="EMBL" id="MEV0967504.1"/>
    </source>
</evidence>
<gene>
    <name evidence="13" type="ORF">AB0I59_02620</name>
</gene>
<evidence type="ECO:0000259" key="11">
    <source>
        <dbReference type="Pfam" id="PF02518"/>
    </source>
</evidence>
<feature type="transmembrane region" description="Helical" evidence="10">
    <location>
        <begin position="88"/>
        <end position="104"/>
    </location>
</feature>
<comment type="caution">
    <text evidence="13">The sequence shown here is derived from an EMBL/GenBank/DDBJ whole genome shotgun (WGS) entry which is preliminary data.</text>
</comment>
<keyword evidence="5" id="KW-0547">Nucleotide-binding</keyword>
<feature type="domain" description="Histidine kinase/HSP90-like ATPase" evidence="11">
    <location>
        <begin position="289"/>
        <end position="376"/>
    </location>
</feature>
<comment type="catalytic activity">
    <reaction evidence="1">
        <text>ATP + protein L-histidine = ADP + protein N-phospho-L-histidine.</text>
        <dbReference type="EC" id="2.7.13.3"/>
    </reaction>
</comment>
<keyword evidence="10" id="KW-0472">Membrane</keyword>
<dbReference type="EC" id="2.7.13.3" evidence="2"/>
<keyword evidence="4" id="KW-0808">Transferase</keyword>
<dbReference type="InterPro" id="IPR011712">
    <property type="entry name" value="Sig_transdc_His_kin_sub3_dim/P"/>
</dbReference>
<feature type="region of interest" description="Disordered" evidence="9">
    <location>
        <begin position="362"/>
        <end position="384"/>
    </location>
</feature>
<evidence type="ECO:0000256" key="6">
    <source>
        <dbReference type="ARBA" id="ARBA00022777"/>
    </source>
</evidence>
<evidence type="ECO:0000256" key="10">
    <source>
        <dbReference type="SAM" id="Phobius"/>
    </source>
</evidence>
<dbReference type="GO" id="GO:0016301">
    <property type="term" value="F:kinase activity"/>
    <property type="evidence" value="ECO:0007669"/>
    <property type="project" value="UniProtKB-KW"/>
</dbReference>
<dbReference type="Proteomes" id="UP001551675">
    <property type="component" value="Unassembled WGS sequence"/>
</dbReference>
<sequence length="384" mass="41517">MRNRSRWHHLAQCVLPLTVAVAQTLGSRGAEYGQVSVERLGRVPLDWRGYALLLVGPLALAVRRRFPIGALLATLAATWVYLLLDFAYGPVFISPAVVLFSAIVSGHRLAAWLAGGATFLFFVAYATWLIPEPQGWFHHTAVAAFLLLTLTVAEFYRARRGRLIERERVAAEESRRQASEERLSMAQELHDVLAHNISLIHVQASTALHLIDDHPEQARTALATIKQASKDVLTEMRGVLSVLRDDAPRSPTAGMDRLDELVERSGLRVNVTIDGDVRAVPPGVNRAGYRIVQESLTNITRHAPGSRVALRISYGRRELAVLVEDDGAGAAKAVPGLGGGNGIPGMRERAAALGGSLSAGPRAEGGFRVSATLPLPAPSDEEPK</sequence>
<evidence type="ECO:0000256" key="9">
    <source>
        <dbReference type="SAM" id="MobiDB-lite"/>
    </source>
</evidence>
<evidence type="ECO:0000256" key="3">
    <source>
        <dbReference type="ARBA" id="ARBA00022553"/>
    </source>
</evidence>
<keyword evidence="3" id="KW-0597">Phosphoprotein</keyword>
<evidence type="ECO:0000313" key="14">
    <source>
        <dbReference type="Proteomes" id="UP001551675"/>
    </source>
</evidence>
<dbReference type="Pfam" id="PF02518">
    <property type="entry name" value="HATPase_c"/>
    <property type="match status" value="1"/>
</dbReference>
<dbReference type="EMBL" id="JBFALK010000001">
    <property type="protein sequence ID" value="MEV0967504.1"/>
    <property type="molecule type" value="Genomic_DNA"/>
</dbReference>
<dbReference type="Pfam" id="PF07730">
    <property type="entry name" value="HisKA_3"/>
    <property type="match status" value="1"/>
</dbReference>
<dbReference type="CDD" id="cd16917">
    <property type="entry name" value="HATPase_UhpB-NarQ-NarX-like"/>
    <property type="match status" value="1"/>
</dbReference>
<dbReference type="InterPro" id="IPR050482">
    <property type="entry name" value="Sensor_HK_TwoCompSys"/>
</dbReference>
<protein>
    <recommendedName>
        <fullName evidence="2">histidine kinase</fullName>
        <ecNumber evidence="2">2.7.13.3</ecNumber>
    </recommendedName>
</protein>
<keyword evidence="8" id="KW-0902">Two-component regulatory system</keyword>
<keyword evidence="10" id="KW-0812">Transmembrane</keyword>
<keyword evidence="6 13" id="KW-0418">Kinase</keyword>
<reference evidence="13 14" key="1">
    <citation type="submission" date="2024-06" db="EMBL/GenBank/DDBJ databases">
        <title>The Natural Products Discovery Center: Release of the First 8490 Sequenced Strains for Exploring Actinobacteria Biosynthetic Diversity.</title>
        <authorList>
            <person name="Kalkreuter E."/>
            <person name="Kautsar S.A."/>
            <person name="Yang D."/>
            <person name="Bader C.D."/>
            <person name="Teijaro C.N."/>
            <person name="Fluegel L."/>
            <person name="Davis C.M."/>
            <person name="Simpson J.R."/>
            <person name="Lauterbach L."/>
            <person name="Steele A.D."/>
            <person name="Gui C."/>
            <person name="Meng S."/>
            <person name="Li G."/>
            <person name="Viehrig K."/>
            <person name="Ye F."/>
            <person name="Su P."/>
            <person name="Kiefer A.F."/>
            <person name="Nichols A."/>
            <person name="Cepeda A.J."/>
            <person name="Yan W."/>
            <person name="Fan B."/>
            <person name="Jiang Y."/>
            <person name="Adhikari A."/>
            <person name="Zheng C.-J."/>
            <person name="Schuster L."/>
            <person name="Cowan T.M."/>
            <person name="Smanski M.J."/>
            <person name="Chevrette M.G."/>
            <person name="De Carvalho L.P.S."/>
            <person name="Shen B."/>
        </authorList>
    </citation>
    <scope>NUCLEOTIDE SEQUENCE [LARGE SCALE GENOMIC DNA]</scope>
    <source>
        <strain evidence="13 14">NPDC050100</strain>
    </source>
</reference>
<organism evidence="13 14">
    <name type="scientific">Microtetraspora glauca</name>
    <dbReference type="NCBI Taxonomy" id="1996"/>
    <lineage>
        <taxon>Bacteria</taxon>
        <taxon>Bacillati</taxon>
        <taxon>Actinomycetota</taxon>
        <taxon>Actinomycetes</taxon>
        <taxon>Streptosporangiales</taxon>
        <taxon>Streptosporangiaceae</taxon>
        <taxon>Microtetraspora</taxon>
    </lineage>
</organism>
<dbReference type="PANTHER" id="PTHR24421:SF10">
    <property type="entry name" value="NITRATE_NITRITE SENSOR PROTEIN NARQ"/>
    <property type="match status" value="1"/>
</dbReference>
<dbReference type="RefSeq" id="WP_061253520.1">
    <property type="nucleotide sequence ID" value="NZ_JBFALK010000001.1"/>
</dbReference>
<evidence type="ECO:0000256" key="8">
    <source>
        <dbReference type="ARBA" id="ARBA00023012"/>
    </source>
</evidence>
<dbReference type="Gene3D" id="1.20.5.1930">
    <property type="match status" value="1"/>
</dbReference>
<feature type="transmembrane region" description="Helical" evidence="10">
    <location>
        <begin position="66"/>
        <end position="82"/>
    </location>
</feature>
<feature type="domain" description="Signal transduction histidine kinase subgroup 3 dimerisation and phosphoacceptor" evidence="12">
    <location>
        <begin position="181"/>
        <end position="246"/>
    </location>
</feature>